<dbReference type="AlphaFoldDB" id="A0A0B8NJV3"/>
<evidence type="ECO:0000313" key="3">
    <source>
        <dbReference type="EMBL" id="APA98688.1"/>
    </source>
</evidence>
<gene>
    <name evidence="3" type="ORF">NS506_04640</name>
    <name evidence="4" type="ORF">NSK11_contig00097-0023</name>
</gene>
<evidence type="ECO:0000256" key="1">
    <source>
        <dbReference type="SAM" id="MobiDB-lite"/>
    </source>
</evidence>
<evidence type="ECO:0000259" key="2">
    <source>
        <dbReference type="Pfam" id="PF01814"/>
    </source>
</evidence>
<evidence type="ECO:0000313" key="4">
    <source>
        <dbReference type="EMBL" id="GAP30890.1"/>
    </source>
</evidence>
<reference evidence="3 6" key="3">
    <citation type="submission" date="2016-10" db="EMBL/GenBank/DDBJ databases">
        <title>Genome sequence of Nocardia seriolae strain EM150506, isolated from Anguila japonica.</title>
        <authorList>
            <person name="Han H.-J."/>
        </authorList>
    </citation>
    <scope>NUCLEOTIDE SEQUENCE [LARGE SCALE GENOMIC DNA]</scope>
    <source>
        <strain evidence="3 6">EM150506</strain>
    </source>
</reference>
<dbReference type="OrthoDB" id="5197650at2"/>
<dbReference type="Gene3D" id="1.20.120.520">
    <property type="entry name" value="nmb1532 protein domain like"/>
    <property type="match status" value="1"/>
</dbReference>
<protein>
    <recommendedName>
        <fullName evidence="2">Hemerythrin-like domain-containing protein</fullName>
    </recommendedName>
</protein>
<dbReference type="CDD" id="cd12108">
    <property type="entry name" value="Hr-like"/>
    <property type="match status" value="1"/>
</dbReference>
<keyword evidence="5" id="KW-1185">Reference proteome</keyword>
<dbReference type="EMBL" id="CP017839">
    <property type="protein sequence ID" value="APA98688.1"/>
    <property type="molecule type" value="Genomic_DNA"/>
</dbReference>
<feature type="region of interest" description="Disordered" evidence="1">
    <location>
        <begin position="230"/>
        <end position="252"/>
    </location>
</feature>
<dbReference type="Pfam" id="PF01814">
    <property type="entry name" value="Hemerythrin"/>
    <property type="match status" value="1"/>
</dbReference>
<reference evidence="5" key="1">
    <citation type="submission" date="2015-07" db="EMBL/GenBank/DDBJ databases">
        <title>Nocardia seriolae U-1 whole genome shotgun sequence.</title>
        <authorList>
            <person name="Imajoh M."/>
            <person name="Fukumoto Y."/>
            <person name="Sukeda M."/>
            <person name="Yamane J."/>
            <person name="Yamasaki K."/>
            <person name="Shimizu M."/>
            <person name="Ohnishi K."/>
            <person name="Oshima S."/>
        </authorList>
    </citation>
    <scope>NUCLEOTIDE SEQUENCE [LARGE SCALE GENOMIC DNA]</scope>
    <source>
        <strain evidence="5">U-1</strain>
    </source>
</reference>
<feature type="compositionally biased region" description="Gly residues" evidence="1">
    <location>
        <begin position="238"/>
        <end position="252"/>
    </location>
</feature>
<evidence type="ECO:0000313" key="5">
    <source>
        <dbReference type="Proteomes" id="UP000037179"/>
    </source>
</evidence>
<dbReference type="GeneID" id="93374807"/>
<name>A0A0B8NJV3_9NOCA</name>
<dbReference type="Proteomes" id="UP000180166">
    <property type="component" value="Chromosome"/>
</dbReference>
<sequence length="252" mass="27987">MTAVTGLAGPADTRVMHVVHTALRRDLTRTTETLTTDPPPFPAQRIALAAHLDWMMHFLHQHHRSEDEHLYPLVRGRNAEAHSLLDRMHADHRSVDPAMDSLRTAARAYRDSDDARGELIAAIDRWSAVLLPHLDREETEMMPIVSATITEAEWRHWNTEYNVKPLGPIEVFDEGLFIIDDAPARDHGVDSRGSTLGDAARDERPLSPLRVPALAHRPVLAPAFIIGRPTRGAHPRRAGGGVAGTGRGHPHR</sequence>
<dbReference type="RefSeq" id="WP_063865044.1">
    <property type="nucleotide sequence ID" value="NZ_AP017900.1"/>
</dbReference>
<reference evidence="4 5" key="2">
    <citation type="journal article" date="2016" name="Genome Announc.">
        <title>Draft Genome Sequence of Erythromycin- and Oxytetracycline-Sensitive Nocardia seriolae Strain U-1 (NBRC 110359).</title>
        <authorList>
            <person name="Imajoh M."/>
            <person name="Sukeda M."/>
            <person name="Shimizu M."/>
            <person name="Yamane J."/>
            <person name="Ohnishi K."/>
            <person name="Oshima S."/>
        </authorList>
    </citation>
    <scope>NUCLEOTIDE SEQUENCE [LARGE SCALE GENOMIC DNA]</scope>
    <source>
        <strain evidence="4 5">U-1</strain>
    </source>
</reference>
<dbReference type="KEGG" id="nsr:NS506_04640"/>
<dbReference type="InterPro" id="IPR012312">
    <property type="entry name" value="Hemerythrin-like"/>
</dbReference>
<accession>A0A0B8NJV3</accession>
<dbReference type="Proteomes" id="UP000037179">
    <property type="component" value="Unassembled WGS sequence"/>
</dbReference>
<evidence type="ECO:0000313" key="6">
    <source>
        <dbReference type="Proteomes" id="UP000180166"/>
    </source>
</evidence>
<dbReference type="EMBL" id="BBYQ01000097">
    <property type="protein sequence ID" value="GAP30890.1"/>
    <property type="molecule type" value="Genomic_DNA"/>
</dbReference>
<proteinExistence type="predicted"/>
<feature type="domain" description="Hemerythrin-like" evidence="2">
    <location>
        <begin position="14"/>
        <end position="144"/>
    </location>
</feature>
<organism evidence="4 5">
    <name type="scientific">Nocardia seriolae</name>
    <dbReference type="NCBI Taxonomy" id="37332"/>
    <lineage>
        <taxon>Bacteria</taxon>
        <taxon>Bacillati</taxon>
        <taxon>Actinomycetota</taxon>
        <taxon>Actinomycetes</taxon>
        <taxon>Mycobacteriales</taxon>
        <taxon>Nocardiaceae</taxon>
        <taxon>Nocardia</taxon>
    </lineage>
</organism>